<dbReference type="InterPro" id="IPR015422">
    <property type="entry name" value="PyrdxlP-dep_Trfase_small"/>
</dbReference>
<dbReference type="CDD" id="cd00609">
    <property type="entry name" value="AAT_like"/>
    <property type="match status" value="1"/>
</dbReference>
<proteinExistence type="inferred from homology"/>
<dbReference type="Pfam" id="PF00155">
    <property type="entry name" value="Aminotran_1_2"/>
    <property type="match status" value="1"/>
</dbReference>
<evidence type="ECO:0000313" key="7">
    <source>
        <dbReference type="EMBL" id="MDY7232136.1"/>
    </source>
</evidence>
<dbReference type="SUPFAM" id="SSF53383">
    <property type="entry name" value="PLP-dependent transferases"/>
    <property type="match status" value="1"/>
</dbReference>
<comment type="caution">
    <text evidence="7">The sequence shown here is derived from an EMBL/GenBank/DDBJ whole genome shotgun (WGS) entry which is preliminary data.</text>
</comment>
<evidence type="ECO:0000256" key="4">
    <source>
        <dbReference type="ARBA" id="ARBA00023239"/>
    </source>
</evidence>
<dbReference type="InterPro" id="IPR027619">
    <property type="entry name" value="C-S_lyase_PatB-like"/>
</dbReference>
<evidence type="ECO:0000313" key="8">
    <source>
        <dbReference type="Proteomes" id="UP001291309"/>
    </source>
</evidence>
<dbReference type="EMBL" id="JAXIVS010000018">
    <property type="protein sequence ID" value="MDY7232136.1"/>
    <property type="molecule type" value="Genomic_DNA"/>
</dbReference>
<protein>
    <recommendedName>
        <fullName evidence="2">cysteine-S-conjugate beta-lyase</fullName>
        <ecNumber evidence="2">4.4.1.13</ecNumber>
    </recommendedName>
</protein>
<dbReference type="Proteomes" id="UP001291309">
    <property type="component" value="Unassembled WGS sequence"/>
</dbReference>
<dbReference type="Gene3D" id="3.40.640.10">
    <property type="entry name" value="Type I PLP-dependent aspartate aminotransferase-like (Major domain)"/>
    <property type="match status" value="1"/>
</dbReference>
<dbReference type="PANTHER" id="PTHR43525">
    <property type="entry name" value="PROTEIN MALY"/>
    <property type="match status" value="1"/>
</dbReference>
<name>A0ABU5HFJ9_9BACT</name>
<evidence type="ECO:0000256" key="5">
    <source>
        <dbReference type="ARBA" id="ARBA00037974"/>
    </source>
</evidence>
<dbReference type="EC" id="4.4.1.13" evidence="2"/>
<evidence type="ECO:0000259" key="6">
    <source>
        <dbReference type="Pfam" id="PF00155"/>
    </source>
</evidence>
<accession>A0ABU5HFJ9</accession>
<sequence>MDYGFDQLLERERSDSLKWRKYGRDVLPMWVADMDFRSPEPVIQALRARVEQGVLGYPFEPLPELIESVTRYLLKHHGWQVAPEAIVLLPGLIPAFNVACRAFAQPGDGVLLQVPTYPPLLQCSKNAGLSRDEAFLTRDASGAYEIDWDSFEKAIHPRSRVLLLSNPHNPLGRVFRREELTRIAEHCLRNELTIVSDEIHCDLVFRGHRHTCIAMLSPEVEARTITLMSPSKAFNLAGLKMAFAVIPNAALRQKFLAARADMLPSPNLFGCVAMQAAYNEGEPWLRALVEYLEANRDFLVDFVRRSLPGVQMTAPEGTYLAWMDCRGAGIPGNPTAFFLEHARVALSPGESFGRGGEGFVRLNFGCPRALLSEGLERMRQALERRR</sequence>
<dbReference type="InterPro" id="IPR015421">
    <property type="entry name" value="PyrdxlP-dep_Trfase_major"/>
</dbReference>
<comment type="similarity">
    <text evidence="5">Belongs to the class-II pyridoxal-phosphate-dependent aminotransferase family. MalY/PatB cystathionine beta-lyase subfamily.</text>
</comment>
<gene>
    <name evidence="7" type="ORF">SYV04_37455</name>
</gene>
<dbReference type="GO" id="GO:0016829">
    <property type="term" value="F:lyase activity"/>
    <property type="evidence" value="ECO:0007669"/>
    <property type="project" value="UniProtKB-KW"/>
</dbReference>
<keyword evidence="4 7" id="KW-0456">Lyase</keyword>
<dbReference type="PANTHER" id="PTHR43525:SF1">
    <property type="entry name" value="PROTEIN MALY"/>
    <property type="match status" value="1"/>
</dbReference>
<dbReference type="InterPro" id="IPR015424">
    <property type="entry name" value="PyrdxlP-dep_Trfase"/>
</dbReference>
<organism evidence="7 8">
    <name type="scientific">Hyalangium rubrum</name>
    <dbReference type="NCBI Taxonomy" id="3103134"/>
    <lineage>
        <taxon>Bacteria</taxon>
        <taxon>Pseudomonadati</taxon>
        <taxon>Myxococcota</taxon>
        <taxon>Myxococcia</taxon>
        <taxon>Myxococcales</taxon>
        <taxon>Cystobacterineae</taxon>
        <taxon>Archangiaceae</taxon>
        <taxon>Hyalangium</taxon>
    </lineage>
</organism>
<evidence type="ECO:0000256" key="1">
    <source>
        <dbReference type="ARBA" id="ARBA00001933"/>
    </source>
</evidence>
<dbReference type="RefSeq" id="WP_321550851.1">
    <property type="nucleotide sequence ID" value="NZ_JAXIVS010000018.1"/>
</dbReference>
<feature type="domain" description="Aminotransferase class I/classII large" evidence="6">
    <location>
        <begin position="33"/>
        <end position="377"/>
    </location>
</feature>
<dbReference type="InterPro" id="IPR051798">
    <property type="entry name" value="Class-II_PLP-Dep_Aminotrans"/>
</dbReference>
<evidence type="ECO:0000256" key="2">
    <source>
        <dbReference type="ARBA" id="ARBA00012224"/>
    </source>
</evidence>
<keyword evidence="8" id="KW-1185">Reference proteome</keyword>
<reference evidence="7 8" key="1">
    <citation type="submission" date="2023-12" db="EMBL/GenBank/DDBJ databases">
        <title>the genome sequence of Hyalangium sp. s54d21.</title>
        <authorList>
            <person name="Zhang X."/>
        </authorList>
    </citation>
    <scope>NUCLEOTIDE SEQUENCE [LARGE SCALE GENOMIC DNA]</scope>
    <source>
        <strain evidence="8">s54d21</strain>
    </source>
</reference>
<keyword evidence="3" id="KW-0663">Pyridoxal phosphate</keyword>
<dbReference type="Gene3D" id="3.90.1150.10">
    <property type="entry name" value="Aspartate Aminotransferase, domain 1"/>
    <property type="match status" value="1"/>
</dbReference>
<dbReference type="NCBIfam" id="TIGR04350">
    <property type="entry name" value="C_S_lyase_PatB"/>
    <property type="match status" value="1"/>
</dbReference>
<evidence type="ECO:0000256" key="3">
    <source>
        <dbReference type="ARBA" id="ARBA00022898"/>
    </source>
</evidence>
<dbReference type="InterPro" id="IPR004839">
    <property type="entry name" value="Aminotransferase_I/II_large"/>
</dbReference>
<comment type="cofactor">
    <cofactor evidence="1">
        <name>pyridoxal 5'-phosphate</name>
        <dbReference type="ChEBI" id="CHEBI:597326"/>
    </cofactor>
</comment>